<gene>
    <name evidence="3" type="ORF">ZIOFF_006586</name>
</gene>
<feature type="domain" description="WIBG Mago-binding" evidence="2">
    <location>
        <begin position="23"/>
        <end position="49"/>
    </location>
</feature>
<accession>A0A8J5M2Z1</accession>
<evidence type="ECO:0000256" key="1">
    <source>
        <dbReference type="SAM" id="MobiDB-lite"/>
    </source>
</evidence>
<comment type="caution">
    <text evidence="3">The sequence shown here is derived from an EMBL/GenBank/DDBJ whole genome shotgun (WGS) entry which is preliminary data.</text>
</comment>
<dbReference type="PANTHER" id="PTHR22959">
    <property type="entry name" value="PYM PROTEIN"/>
    <property type="match status" value="1"/>
</dbReference>
<dbReference type="GO" id="GO:0005737">
    <property type="term" value="C:cytoplasm"/>
    <property type="evidence" value="ECO:0007669"/>
    <property type="project" value="TreeGrafter"/>
</dbReference>
<dbReference type="GO" id="GO:1903259">
    <property type="term" value="P:exon-exon junction complex disassembly"/>
    <property type="evidence" value="ECO:0007669"/>
    <property type="project" value="InterPro"/>
</dbReference>
<keyword evidence="4" id="KW-1185">Reference proteome</keyword>
<feature type="compositionally biased region" description="Basic and acidic residues" evidence="1">
    <location>
        <begin position="79"/>
        <end position="94"/>
    </location>
</feature>
<dbReference type="InterPro" id="IPR039333">
    <property type="entry name" value="PYM1"/>
</dbReference>
<feature type="region of interest" description="Disordered" evidence="1">
    <location>
        <begin position="66"/>
        <end position="97"/>
    </location>
</feature>
<dbReference type="Pfam" id="PF09282">
    <property type="entry name" value="Mago-bind"/>
    <property type="match status" value="1"/>
</dbReference>
<evidence type="ECO:0000313" key="4">
    <source>
        <dbReference type="Proteomes" id="UP000734854"/>
    </source>
</evidence>
<dbReference type="GO" id="GO:0035145">
    <property type="term" value="C:exon-exon junction complex"/>
    <property type="evidence" value="ECO:0007669"/>
    <property type="project" value="TreeGrafter"/>
</dbReference>
<dbReference type="Proteomes" id="UP000734854">
    <property type="component" value="Unassembled WGS sequence"/>
</dbReference>
<name>A0A8J5M2Z1_ZINOF</name>
<sequence length="215" mass="23573">MGPMAKAGGGPPAIRLLSIPKEGERVLAPTRRPDGILRKPIRIRAGYVPQDEVAIYQSKGALLSKSSEATVPPGYDPDLAEKTKTKSARRNERKKEKRHQVYRGCTCKKKKTWFSEGAEVVRTAKFVSADSTSQIEEFEAVTEQISRITLLAMPAIPEVSNSSAEPMEVSKTKSSGQDFDKKISALKKKVNLVQSLDIALVLCFLSPFILQSIAS</sequence>
<dbReference type="SMART" id="SM01273">
    <property type="entry name" value="Mago-bind"/>
    <property type="match status" value="1"/>
</dbReference>
<protein>
    <recommendedName>
        <fullName evidence="2">WIBG Mago-binding domain-containing protein</fullName>
    </recommendedName>
</protein>
<dbReference type="InterPro" id="IPR015362">
    <property type="entry name" value="WIBG_mago-bd"/>
</dbReference>
<organism evidence="3 4">
    <name type="scientific">Zingiber officinale</name>
    <name type="common">Ginger</name>
    <name type="synonym">Amomum zingiber</name>
    <dbReference type="NCBI Taxonomy" id="94328"/>
    <lineage>
        <taxon>Eukaryota</taxon>
        <taxon>Viridiplantae</taxon>
        <taxon>Streptophyta</taxon>
        <taxon>Embryophyta</taxon>
        <taxon>Tracheophyta</taxon>
        <taxon>Spermatophyta</taxon>
        <taxon>Magnoliopsida</taxon>
        <taxon>Liliopsida</taxon>
        <taxon>Zingiberales</taxon>
        <taxon>Zingiberaceae</taxon>
        <taxon>Zingiber</taxon>
    </lineage>
</organism>
<dbReference type="EMBL" id="JACMSC010000002">
    <property type="protein sequence ID" value="KAG6532736.1"/>
    <property type="molecule type" value="Genomic_DNA"/>
</dbReference>
<dbReference type="SUPFAM" id="SSF101931">
    <property type="entry name" value="Pym (Within the bgcn gene intron protein, WIBG), N-terminal domain"/>
    <property type="match status" value="1"/>
</dbReference>
<evidence type="ECO:0000259" key="2">
    <source>
        <dbReference type="SMART" id="SM01273"/>
    </source>
</evidence>
<evidence type="ECO:0000313" key="3">
    <source>
        <dbReference type="EMBL" id="KAG6532736.1"/>
    </source>
</evidence>
<dbReference type="AlphaFoldDB" id="A0A8J5M2Z1"/>
<reference evidence="3 4" key="1">
    <citation type="submission" date="2020-08" db="EMBL/GenBank/DDBJ databases">
        <title>Plant Genome Project.</title>
        <authorList>
            <person name="Zhang R.-G."/>
        </authorList>
    </citation>
    <scope>NUCLEOTIDE SEQUENCE [LARGE SCALE GENOMIC DNA]</scope>
    <source>
        <tissue evidence="3">Rhizome</tissue>
    </source>
</reference>
<dbReference type="GO" id="GO:0003723">
    <property type="term" value="F:RNA binding"/>
    <property type="evidence" value="ECO:0007669"/>
    <property type="project" value="TreeGrafter"/>
</dbReference>
<proteinExistence type="predicted"/>
<dbReference type="PANTHER" id="PTHR22959:SF0">
    <property type="entry name" value="PARTNER OF Y14 AND MAGO"/>
    <property type="match status" value="1"/>
</dbReference>
<dbReference type="InterPro" id="IPR036348">
    <property type="entry name" value="WIBG_N_sf"/>
</dbReference>